<feature type="transmembrane region" description="Helical" evidence="9">
    <location>
        <begin position="20"/>
        <end position="39"/>
    </location>
</feature>
<keyword evidence="4 9" id="KW-0812">Transmembrane</keyword>
<dbReference type="PANTHER" id="PTHR30071">
    <property type="entry name" value="HEME EXPORTER PROTEIN C"/>
    <property type="match status" value="1"/>
</dbReference>
<dbReference type="InterPro" id="IPR002541">
    <property type="entry name" value="Cyt_c_assembly"/>
</dbReference>
<evidence type="ECO:0000313" key="12">
    <source>
        <dbReference type="Proteomes" id="UP001183585"/>
    </source>
</evidence>
<evidence type="ECO:0000256" key="1">
    <source>
        <dbReference type="ARBA" id="ARBA00004141"/>
    </source>
</evidence>
<keyword evidence="5" id="KW-0201">Cytochrome c-type biogenesis</keyword>
<evidence type="ECO:0000313" key="11">
    <source>
        <dbReference type="EMBL" id="MDR7381037.1"/>
    </source>
</evidence>
<evidence type="ECO:0000256" key="3">
    <source>
        <dbReference type="ARBA" id="ARBA00016463"/>
    </source>
</evidence>
<feature type="transmembrane region" description="Helical" evidence="9">
    <location>
        <begin position="59"/>
        <end position="78"/>
    </location>
</feature>
<evidence type="ECO:0000256" key="2">
    <source>
        <dbReference type="ARBA" id="ARBA00005840"/>
    </source>
</evidence>
<comment type="similarity">
    <text evidence="2">Belongs to the CcmC/CycZ/HelC family.</text>
</comment>
<evidence type="ECO:0000256" key="4">
    <source>
        <dbReference type="ARBA" id="ARBA00022692"/>
    </source>
</evidence>
<dbReference type="InterPro" id="IPR045062">
    <property type="entry name" value="Cyt_c_biogenesis_CcsA/CcmC"/>
</dbReference>
<feature type="region of interest" description="Disordered" evidence="8">
    <location>
        <begin position="230"/>
        <end position="253"/>
    </location>
</feature>
<evidence type="ECO:0000256" key="9">
    <source>
        <dbReference type="SAM" id="Phobius"/>
    </source>
</evidence>
<evidence type="ECO:0000256" key="5">
    <source>
        <dbReference type="ARBA" id="ARBA00022748"/>
    </source>
</evidence>
<keyword evidence="12" id="KW-1185">Reference proteome</keyword>
<evidence type="ECO:0000256" key="7">
    <source>
        <dbReference type="ARBA" id="ARBA00023136"/>
    </source>
</evidence>
<keyword evidence="7 9" id="KW-0472">Membrane</keyword>
<keyword evidence="6 9" id="KW-1133">Transmembrane helix</keyword>
<name>A0ABU2CIB2_9MICO</name>
<feature type="transmembrane region" description="Helical" evidence="9">
    <location>
        <begin position="90"/>
        <end position="112"/>
    </location>
</feature>
<comment type="caution">
    <text evidence="11">The sequence shown here is derived from an EMBL/GenBank/DDBJ whole genome shotgun (WGS) entry which is preliminary data.</text>
</comment>
<feature type="transmembrane region" description="Helical" evidence="9">
    <location>
        <begin position="124"/>
        <end position="145"/>
    </location>
</feature>
<feature type="domain" description="Cytochrome c assembly protein" evidence="10">
    <location>
        <begin position="22"/>
        <end position="178"/>
    </location>
</feature>
<dbReference type="PRINTS" id="PR01386">
    <property type="entry name" value="CCMCBIOGNSIS"/>
</dbReference>
<protein>
    <recommendedName>
        <fullName evidence="3">Heme exporter protein C</fullName>
    </recommendedName>
</protein>
<reference evidence="11 12" key="1">
    <citation type="submission" date="2023-07" db="EMBL/GenBank/DDBJ databases">
        <title>Sequencing the genomes of 1000 actinobacteria strains.</title>
        <authorList>
            <person name="Klenk H.-P."/>
        </authorList>
    </citation>
    <scope>NUCLEOTIDE SEQUENCE [LARGE SCALE GENOMIC DNA]</scope>
    <source>
        <strain evidence="11 12">DSM 45554</strain>
    </source>
</reference>
<dbReference type="RefSeq" id="WP_274997624.1">
    <property type="nucleotide sequence ID" value="NZ_JAJQQP010000017.1"/>
</dbReference>
<dbReference type="EMBL" id="JAVDYE010000001">
    <property type="protein sequence ID" value="MDR7381037.1"/>
    <property type="molecule type" value="Genomic_DNA"/>
</dbReference>
<evidence type="ECO:0000256" key="8">
    <source>
        <dbReference type="SAM" id="MobiDB-lite"/>
    </source>
</evidence>
<dbReference type="Pfam" id="PF01578">
    <property type="entry name" value="Cytochrom_C_asm"/>
    <property type="match status" value="1"/>
</dbReference>
<gene>
    <name evidence="11" type="ORF">J2S48_000552</name>
</gene>
<evidence type="ECO:0000259" key="10">
    <source>
        <dbReference type="Pfam" id="PF01578"/>
    </source>
</evidence>
<feature type="transmembrane region" description="Helical" evidence="9">
    <location>
        <begin position="195"/>
        <end position="217"/>
    </location>
</feature>
<proteinExistence type="inferred from homology"/>
<evidence type="ECO:0000256" key="6">
    <source>
        <dbReference type="ARBA" id="ARBA00022989"/>
    </source>
</evidence>
<feature type="transmembrane region" description="Helical" evidence="9">
    <location>
        <begin position="152"/>
        <end position="175"/>
    </location>
</feature>
<organism evidence="11 12">
    <name type="scientific">Promicromonospora iranensis</name>
    <dbReference type="NCBI Taxonomy" id="1105144"/>
    <lineage>
        <taxon>Bacteria</taxon>
        <taxon>Bacillati</taxon>
        <taxon>Actinomycetota</taxon>
        <taxon>Actinomycetes</taxon>
        <taxon>Micrococcales</taxon>
        <taxon>Promicromonosporaceae</taxon>
        <taxon>Promicromonospora</taxon>
    </lineage>
</organism>
<sequence>MRQNHDSSGTSGAPRGGRVLTLAAVTSTALALVLALLVAPPDAVQGQAQRWMYLHVPAAWSAYVCFAVVLVASLPMALRGAVRPLAVARAAAEAGVVLTTLTLATGSVWGAQTWGTWWVWDARVTTTVAMGLVYVALLAALALATGPGGRRAAGLVGVLGFALVPVVHLSVVWWRTLHQPPTLLAPGAGAPIAPAMAWALGASVVACMLLTAVVVLARTRRYALLTSADPTKDATPDATTDADKAADRLRVAP</sequence>
<dbReference type="PANTHER" id="PTHR30071:SF1">
    <property type="entry name" value="CYTOCHROME B_B6 PROTEIN-RELATED"/>
    <property type="match status" value="1"/>
</dbReference>
<dbReference type="Proteomes" id="UP001183585">
    <property type="component" value="Unassembled WGS sequence"/>
</dbReference>
<accession>A0ABU2CIB2</accession>
<comment type="subcellular location">
    <subcellularLocation>
        <location evidence="1">Membrane</location>
        <topology evidence="1">Multi-pass membrane protein</topology>
    </subcellularLocation>
</comment>
<dbReference type="InterPro" id="IPR003557">
    <property type="entry name" value="Cyt_c_biogenesis_CcmC"/>
</dbReference>